<gene>
    <name evidence="1" type="ORF">CSSPJE1EN2_LOCUS11995</name>
</gene>
<dbReference type="EMBL" id="OZ023719">
    <property type="protein sequence ID" value="CAK9869237.1"/>
    <property type="molecule type" value="Genomic_DNA"/>
</dbReference>
<name>A0ABP1B2D4_9BRYO</name>
<sequence length="90" mass="10126">MLIEPPIEQTPELLRDVGLMVLNIADGIRLLLCRVCNVCLEPEARRVHNHLLGHDNRRVPKRHCNGGPCRVTGIPPVTDFASSFDEIEFT</sequence>
<evidence type="ECO:0000313" key="1">
    <source>
        <dbReference type="EMBL" id="CAK9869237.1"/>
    </source>
</evidence>
<dbReference type="Proteomes" id="UP001497522">
    <property type="component" value="Chromosome 18"/>
</dbReference>
<protein>
    <recommendedName>
        <fullName evidence="3">C2H2-type domain-containing protein</fullName>
    </recommendedName>
</protein>
<reference evidence="1" key="1">
    <citation type="submission" date="2024-03" db="EMBL/GenBank/DDBJ databases">
        <authorList>
            <consortium name="ELIXIR-Norway"/>
            <consortium name="Elixir Norway"/>
        </authorList>
    </citation>
    <scope>NUCLEOTIDE SEQUENCE</scope>
</reference>
<accession>A0ABP1B2D4</accession>
<evidence type="ECO:0000313" key="2">
    <source>
        <dbReference type="Proteomes" id="UP001497522"/>
    </source>
</evidence>
<keyword evidence="2" id="KW-1185">Reference proteome</keyword>
<proteinExistence type="predicted"/>
<evidence type="ECO:0008006" key="3">
    <source>
        <dbReference type="Google" id="ProtNLM"/>
    </source>
</evidence>
<organism evidence="1 2">
    <name type="scientific">Sphagnum jensenii</name>
    <dbReference type="NCBI Taxonomy" id="128206"/>
    <lineage>
        <taxon>Eukaryota</taxon>
        <taxon>Viridiplantae</taxon>
        <taxon>Streptophyta</taxon>
        <taxon>Embryophyta</taxon>
        <taxon>Bryophyta</taxon>
        <taxon>Sphagnophytina</taxon>
        <taxon>Sphagnopsida</taxon>
        <taxon>Sphagnales</taxon>
        <taxon>Sphagnaceae</taxon>
        <taxon>Sphagnum</taxon>
    </lineage>
</organism>